<organism evidence="1 2">
    <name type="scientific">Colletotrichum spaethianum</name>
    <dbReference type="NCBI Taxonomy" id="700344"/>
    <lineage>
        <taxon>Eukaryota</taxon>
        <taxon>Fungi</taxon>
        <taxon>Dikarya</taxon>
        <taxon>Ascomycota</taxon>
        <taxon>Pezizomycotina</taxon>
        <taxon>Sordariomycetes</taxon>
        <taxon>Hypocreomycetidae</taxon>
        <taxon>Glomerellales</taxon>
        <taxon>Glomerellaceae</taxon>
        <taxon>Colletotrichum</taxon>
        <taxon>Colletotrichum spaethianum species complex</taxon>
    </lineage>
</organism>
<protein>
    <submittedName>
        <fullName evidence="1">Uncharacterized protein</fullName>
    </submittedName>
</protein>
<accession>A0AA37LBM8</accession>
<dbReference type="RefSeq" id="XP_049125350.1">
    <property type="nucleotide sequence ID" value="XM_049269393.1"/>
</dbReference>
<dbReference type="Proteomes" id="UP001055115">
    <property type="component" value="Unassembled WGS sequence"/>
</dbReference>
<gene>
    <name evidence="1" type="ORF">ColSpa_03181</name>
</gene>
<name>A0AA37LBM8_9PEZI</name>
<dbReference type="GeneID" id="73323983"/>
<proteinExistence type="predicted"/>
<keyword evidence="2" id="KW-1185">Reference proteome</keyword>
<comment type="caution">
    <text evidence="1">The sequence shown here is derived from an EMBL/GenBank/DDBJ whole genome shotgun (WGS) entry which is preliminary data.</text>
</comment>
<evidence type="ECO:0000313" key="1">
    <source>
        <dbReference type="EMBL" id="GKT43000.1"/>
    </source>
</evidence>
<dbReference type="EMBL" id="BQXU01000006">
    <property type="protein sequence ID" value="GKT43000.1"/>
    <property type="molecule type" value="Genomic_DNA"/>
</dbReference>
<reference evidence="1 2" key="1">
    <citation type="submission" date="2022-03" db="EMBL/GenBank/DDBJ databases">
        <title>Genome data of Colletotrichum spp.</title>
        <authorList>
            <person name="Utami Y.D."/>
            <person name="Hiruma K."/>
        </authorList>
    </citation>
    <scope>NUCLEOTIDE SEQUENCE [LARGE SCALE GENOMIC DNA]</scope>
    <source>
        <strain evidence="1 2">MAFF 239500</strain>
    </source>
</reference>
<dbReference type="AlphaFoldDB" id="A0AA37LBM8"/>
<sequence>MNAHELIQKSLKDLFNGYATTLEWYQEWAPIAENPTLVRVYNKARRHDPPKMPQFDMQDIFDAIALGMSTVLRRCTSPMGLDNLAGRVTAGYVYLLLSYHDVVEPQETA</sequence>
<evidence type="ECO:0000313" key="2">
    <source>
        <dbReference type="Proteomes" id="UP001055115"/>
    </source>
</evidence>